<keyword evidence="1 2" id="KW-0597">Phosphoprotein</keyword>
<dbReference type="Proteomes" id="UP000284006">
    <property type="component" value="Unassembled WGS sequence"/>
</dbReference>
<gene>
    <name evidence="4" type="ORF">D3872_14355</name>
</gene>
<dbReference type="EMBL" id="QYUP01000119">
    <property type="protein sequence ID" value="RJG15297.1"/>
    <property type="molecule type" value="Genomic_DNA"/>
</dbReference>
<dbReference type="SUPFAM" id="SSF52172">
    <property type="entry name" value="CheY-like"/>
    <property type="match status" value="1"/>
</dbReference>
<dbReference type="PANTHER" id="PTHR44591">
    <property type="entry name" value="STRESS RESPONSE REGULATOR PROTEIN 1"/>
    <property type="match status" value="1"/>
</dbReference>
<protein>
    <submittedName>
        <fullName evidence="4">Response regulator</fullName>
    </submittedName>
</protein>
<dbReference type="OrthoDB" id="8909676at2"/>
<dbReference type="InterPro" id="IPR001789">
    <property type="entry name" value="Sig_transdc_resp-reg_receiver"/>
</dbReference>
<dbReference type="InterPro" id="IPR050595">
    <property type="entry name" value="Bact_response_regulator"/>
</dbReference>
<dbReference type="PROSITE" id="PS50110">
    <property type="entry name" value="RESPONSE_REGULATORY"/>
    <property type="match status" value="1"/>
</dbReference>
<dbReference type="AlphaFoldDB" id="A0A418XRY5"/>
<evidence type="ECO:0000256" key="1">
    <source>
        <dbReference type="ARBA" id="ARBA00022553"/>
    </source>
</evidence>
<reference evidence="4 5" key="1">
    <citation type="submission" date="2018-09" db="EMBL/GenBank/DDBJ databases">
        <authorList>
            <person name="Zhu H."/>
        </authorList>
    </citation>
    <scope>NUCLEOTIDE SEQUENCE [LARGE SCALE GENOMIC DNA]</scope>
    <source>
        <strain evidence="4 5">K1S02-61</strain>
    </source>
</reference>
<dbReference type="InterPro" id="IPR011006">
    <property type="entry name" value="CheY-like_superfamily"/>
</dbReference>
<dbReference type="Gene3D" id="3.40.50.2300">
    <property type="match status" value="1"/>
</dbReference>
<dbReference type="GO" id="GO:0000160">
    <property type="term" value="P:phosphorelay signal transduction system"/>
    <property type="evidence" value="ECO:0007669"/>
    <property type="project" value="InterPro"/>
</dbReference>
<dbReference type="SMART" id="SM00448">
    <property type="entry name" value="REC"/>
    <property type="match status" value="1"/>
</dbReference>
<dbReference type="PANTHER" id="PTHR44591:SF3">
    <property type="entry name" value="RESPONSE REGULATORY DOMAIN-CONTAINING PROTEIN"/>
    <property type="match status" value="1"/>
</dbReference>
<keyword evidence="5" id="KW-1185">Reference proteome</keyword>
<accession>A0A418XRY5</accession>
<comment type="caution">
    <text evidence="4">The sequence shown here is derived from an EMBL/GenBank/DDBJ whole genome shotgun (WGS) entry which is preliminary data.</text>
</comment>
<sequence length="143" mass="15068">MSETTQVGQPGPRARVMLVDDDPFMLDMLADMLDELGSFDVVRETCAKRALRVLTASAPDLLICDLSMPDMDGIEFLQAAASAGFKGGVVLLSGLDTGVRNAAEGLARAHGLRVLGSFKKPASLDTLRAAIEPILHKDDTGAG</sequence>
<proteinExistence type="predicted"/>
<organism evidence="4 5">
    <name type="scientific">Massilia cavernae</name>
    <dbReference type="NCBI Taxonomy" id="2320864"/>
    <lineage>
        <taxon>Bacteria</taxon>
        <taxon>Pseudomonadati</taxon>
        <taxon>Pseudomonadota</taxon>
        <taxon>Betaproteobacteria</taxon>
        <taxon>Burkholderiales</taxon>
        <taxon>Oxalobacteraceae</taxon>
        <taxon>Telluria group</taxon>
        <taxon>Massilia</taxon>
    </lineage>
</organism>
<evidence type="ECO:0000259" key="3">
    <source>
        <dbReference type="PROSITE" id="PS50110"/>
    </source>
</evidence>
<feature type="modified residue" description="4-aspartylphosphate" evidence="2">
    <location>
        <position position="65"/>
    </location>
</feature>
<name>A0A418XRY5_9BURK</name>
<evidence type="ECO:0000313" key="4">
    <source>
        <dbReference type="EMBL" id="RJG15297.1"/>
    </source>
</evidence>
<feature type="domain" description="Response regulatory" evidence="3">
    <location>
        <begin position="15"/>
        <end position="135"/>
    </location>
</feature>
<dbReference type="RefSeq" id="WP_119811424.1">
    <property type="nucleotide sequence ID" value="NZ_QYUP01000119.1"/>
</dbReference>
<evidence type="ECO:0000313" key="5">
    <source>
        <dbReference type="Proteomes" id="UP000284006"/>
    </source>
</evidence>
<evidence type="ECO:0000256" key="2">
    <source>
        <dbReference type="PROSITE-ProRule" id="PRU00169"/>
    </source>
</evidence>
<dbReference type="Pfam" id="PF00072">
    <property type="entry name" value="Response_reg"/>
    <property type="match status" value="1"/>
</dbReference>